<dbReference type="RefSeq" id="WP_338707342.1">
    <property type="nucleotide sequence ID" value="NZ_CP145892.1"/>
</dbReference>
<reference evidence="1 2" key="1">
    <citation type="submission" date="2024-02" db="EMBL/GenBank/DDBJ databases">
        <title>Complete sequences of two Paenibacillus sp. strains and one Lysinibacillus strain isolated from the environment on STAA medium highlight biotechnological potential.</title>
        <authorList>
            <person name="Attere S.A."/>
            <person name="Piche L.C."/>
            <person name="Intertaglia L."/>
            <person name="Lami R."/>
            <person name="Charette S.J."/>
            <person name="Vincent A.T."/>
        </authorList>
    </citation>
    <scope>NUCLEOTIDE SEQUENCE [LARGE SCALE GENOMIC DNA]</scope>
    <source>
        <strain evidence="1 2">Y5S-7</strain>
    </source>
</reference>
<evidence type="ECO:0000313" key="1">
    <source>
        <dbReference type="EMBL" id="WWP20485.1"/>
    </source>
</evidence>
<dbReference type="Proteomes" id="UP001364764">
    <property type="component" value="Chromosome"/>
</dbReference>
<dbReference type="EMBL" id="CP145892">
    <property type="protein sequence ID" value="WWP20485.1"/>
    <property type="molecule type" value="Genomic_DNA"/>
</dbReference>
<organism evidence="1 2">
    <name type="scientific">Paenibacillus amylolyticus</name>
    <dbReference type="NCBI Taxonomy" id="1451"/>
    <lineage>
        <taxon>Bacteria</taxon>
        <taxon>Bacillati</taxon>
        <taxon>Bacillota</taxon>
        <taxon>Bacilli</taxon>
        <taxon>Bacillales</taxon>
        <taxon>Paenibacillaceae</taxon>
        <taxon>Paenibacillus</taxon>
    </lineage>
</organism>
<protein>
    <submittedName>
        <fullName evidence="1">Uncharacterized protein</fullName>
    </submittedName>
</protein>
<name>A0ABD8ASU9_PAEAM</name>
<proteinExistence type="predicted"/>
<sequence length="43" mass="4654">MKCTENAFIPIEASTTLISILEESETYGVGKLCLEEEFGGDNA</sequence>
<evidence type="ECO:0000313" key="2">
    <source>
        <dbReference type="Proteomes" id="UP001364764"/>
    </source>
</evidence>
<gene>
    <name evidence="1" type="ORF">V6668_29430</name>
</gene>
<dbReference type="AlphaFoldDB" id="A0ABD8ASU9"/>
<accession>A0ABD8ASU9</accession>
<dbReference type="GeneID" id="93479685"/>